<dbReference type="CDD" id="cd06257">
    <property type="entry name" value="DnaJ"/>
    <property type="match status" value="1"/>
</dbReference>
<protein>
    <submittedName>
        <fullName evidence="4">DnaJ domain-containing protein</fullName>
    </submittedName>
</protein>
<gene>
    <name evidence="4" type="ORF">H206_00745</name>
</gene>
<evidence type="ECO:0000259" key="3">
    <source>
        <dbReference type="PROSITE" id="PS50076"/>
    </source>
</evidence>
<comment type="caution">
    <text evidence="4">The sequence shown here is derived from an EMBL/GenBank/DDBJ whole genome shotgun (WGS) entry which is preliminary data.</text>
</comment>
<name>A0A3S4T9G7_9BACT</name>
<sequence length="526" mass="59367">MKPSLQPVQRCKKKIAGSNKKELAKINALCQKYHISLVYLSRELSHIQNVFAPRETISDDHKLLGLQAGASIAEVKQAYRRLSIKYHPDTSTEKNTAKFIEITKAYQRIITSTDNEKSGAAPSSSAWRYRKNTPPPPQQRKKKYLYLFLLVTAALIFCIVKISVHYQKNIMLNNISKKNQAPTQQTSPAVETATAVKEQPPVHQAHPLVSSNVKVQLKKIEQEKAPTPVVSARAIKNLSSLHISQEEIPAVRVKSKSMALIQPPQVQPTQIQPATPDGTTEVAVENLSTSASFSYSDFESEENSEKSSVQEPDQEEDKSIMPVEEQSEFFSDIFKQENPAGETIKAATPAATVVVKNTSNQKEISSVFPEKRYRKAVIVKPKERKIRKKKSAVANNDQKHQDLSPQDSLRQFVKNYTTAYMSRDIRKLARFFTKGALENGKPFSEMHKKYTQLFNATQSIDYRIDILNTDIQKKGTTATLTGRLHVRLIYSPDKVKSNTGTLTFFLIKDNKSYKVKALTYTIDPQW</sequence>
<dbReference type="SMART" id="SM00271">
    <property type="entry name" value="DnaJ"/>
    <property type="match status" value="1"/>
</dbReference>
<evidence type="ECO:0000313" key="5">
    <source>
        <dbReference type="Proteomes" id="UP000287853"/>
    </source>
</evidence>
<evidence type="ECO:0000256" key="2">
    <source>
        <dbReference type="SAM" id="Phobius"/>
    </source>
</evidence>
<feature type="transmembrane region" description="Helical" evidence="2">
    <location>
        <begin position="144"/>
        <end position="164"/>
    </location>
</feature>
<evidence type="ECO:0000256" key="1">
    <source>
        <dbReference type="SAM" id="MobiDB-lite"/>
    </source>
</evidence>
<dbReference type="InterPro" id="IPR032710">
    <property type="entry name" value="NTF2-like_dom_sf"/>
</dbReference>
<keyword evidence="2" id="KW-0472">Membrane</keyword>
<dbReference type="InterPro" id="IPR050817">
    <property type="entry name" value="DjlA_DnaK_co-chaperone"/>
</dbReference>
<keyword evidence="2" id="KW-0812">Transmembrane</keyword>
<dbReference type="PROSITE" id="PS50076">
    <property type="entry name" value="DNAJ_2"/>
    <property type="match status" value="1"/>
</dbReference>
<keyword evidence="5" id="KW-1185">Reference proteome</keyword>
<dbReference type="SUPFAM" id="SSF54427">
    <property type="entry name" value="NTF2-like"/>
    <property type="match status" value="1"/>
</dbReference>
<dbReference type="Proteomes" id="UP000287853">
    <property type="component" value="Unassembled WGS sequence"/>
</dbReference>
<dbReference type="Gene3D" id="3.10.450.50">
    <property type="match status" value="1"/>
</dbReference>
<feature type="region of interest" description="Disordered" evidence="1">
    <location>
        <begin position="113"/>
        <end position="138"/>
    </location>
</feature>
<reference evidence="4 5" key="1">
    <citation type="submission" date="2017-01" db="EMBL/GenBank/DDBJ databases">
        <title>The cable genome- insights into the physiology and evolution of filamentous bacteria capable of sulfide oxidation via long distance electron transfer.</title>
        <authorList>
            <person name="Schreiber L."/>
            <person name="Bjerg J.T."/>
            <person name="Boggild A."/>
            <person name="Van De Vossenberg J."/>
            <person name="Meysman F."/>
            <person name="Nielsen L.P."/>
            <person name="Schramm A."/>
            <person name="Kjeldsen K.U."/>
        </authorList>
    </citation>
    <scope>NUCLEOTIDE SEQUENCE [LARGE SCALE GENOMIC DNA]</scope>
    <source>
        <strain evidence="4">MCF</strain>
    </source>
</reference>
<feature type="region of interest" description="Disordered" evidence="1">
    <location>
        <begin position="294"/>
        <end position="319"/>
    </location>
</feature>
<organism evidence="4 5">
    <name type="scientific">Candidatus Electrothrix aarhusensis</name>
    <dbReference type="NCBI Taxonomy" id="1859131"/>
    <lineage>
        <taxon>Bacteria</taxon>
        <taxon>Pseudomonadati</taxon>
        <taxon>Thermodesulfobacteriota</taxon>
        <taxon>Desulfobulbia</taxon>
        <taxon>Desulfobulbales</taxon>
        <taxon>Desulfobulbaceae</taxon>
        <taxon>Candidatus Electrothrix</taxon>
    </lineage>
</organism>
<keyword evidence="2" id="KW-1133">Transmembrane helix</keyword>
<dbReference type="EMBL" id="MTKO01000071">
    <property type="protein sequence ID" value="RWX45856.1"/>
    <property type="molecule type" value="Genomic_DNA"/>
</dbReference>
<evidence type="ECO:0000313" key="4">
    <source>
        <dbReference type="EMBL" id="RWX45856.1"/>
    </source>
</evidence>
<feature type="domain" description="J" evidence="3">
    <location>
        <begin position="59"/>
        <end position="114"/>
    </location>
</feature>
<dbReference type="InterPro" id="IPR001623">
    <property type="entry name" value="DnaJ_domain"/>
</dbReference>
<proteinExistence type="predicted"/>
<dbReference type="AlphaFoldDB" id="A0A3S4T9G7"/>
<dbReference type="InterPro" id="IPR036869">
    <property type="entry name" value="J_dom_sf"/>
</dbReference>
<dbReference type="Gene3D" id="1.10.287.110">
    <property type="entry name" value="DnaJ domain"/>
    <property type="match status" value="1"/>
</dbReference>
<dbReference type="PRINTS" id="PR00625">
    <property type="entry name" value="JDOMAIN"/>
</dbReference>
<dbReference type="Pfam" id="PF00226">
    <property type="entry name" value="DnaJ"/>
    <property type="match status" value="1"/>
</dbReference>
<dbReference type="SUPFAM" id="SSF46565">
    <property type="entry name" value="Chaperone J-domain"/>
    <property type="match status" value="1"/>
</dbReference>
<dbReference type="PANTHER" id="PTHR24074">
    <property type="entry name" value="CO-CHAPERONE PROTEIN DJLA"/>
    <property type="match status" value="1"/>
</dbReference>
<accession>A0A3S4T9G7</accession>